<feature type="chain" id="PRO_5046583450" evidence="1">
    <location>
        <begin position="18"/>
        <end position="238"/>
    </location>
</feature>
<organism evidence="3 4">
    <name type="scientific">Maribacter arenosus</name>
    <dbReference type="NCBI Taxonomy" id="1854708"/>
    <lineage>
        <taxon>Bacteria</taxon>
        <taxon>Pseudomonadati</taxon>
        <taxon>Bacteroidota</taxon>
        <taxon>Flavobacteriia</taxon>
        <taxon>Flavobacteriales</taxon>
        <taxon>Flavobacteriaceae</taxon>
        <taxon>Maribacter</taxon>
    </lineage>
</organism>
<evidence type="ECO:0000313" key="4">
    <source>
        <dbReference type="Proteomes" id="UP000598350"/>
    </source>
</evidence>
<dbReference type="Pfam" id="PF06439">
    <property type="entry name" value="3keto-disac_hyd"/>
    <property type="match status" value="1"/>
</dbReference>
<evidence type="ECO:0000313" key="3">
    <source>
        <dbReference type="EMBL" id="MBD0850494.1"/>
    </source>
</evidence>
<evidence type="ECO:0000256" key="1">
    <source>
        <dbReference type="SAM" id="SignalP"/>
    </source>
</evidence>
<sequence>MKVYPFLLLSFSFLFFGCNTSEDGWTALFNGENLDGWHAYGAEAIIDGWYVENGELVYDFQRREGGASSNLVTDDTYTNFELSLEWNIGPHGNSGLFWGVLEEERYTHPYETGPEIQILDDNWKDYVEERGDINRAGSLYGLLPPSAIVSKPAGEWNHYLLHIDHSENIGFLVFNDVEVLRFPVHGPEWEAMIAASGFSKWPDFGTAKTGHISLQEYGGKVAFRNIKIRILPEEGQRQ</sequence>
<proteinExistence type="predicted"/>
<gene>
    <name evidence="3" type="ORF">HPE63_07430</name>
</gene>
<keyword evidence="1" id="KW-0732">Signal</keyword>
<accession>A0ABR7VA05</accession>
<comment type="caution">
    <text evidence="3">The sequence shown here is derived from an EMBL/GenBank/DDBJ whole genome shotgun (WGS) entry which is preliminary data.</text>
</comment>
<dbReference type="InterPro" id="IPR010496">
    <property type="entry name" value="AL/BT2_dom"/>
</dbReference>
<dbReference type="Gene3D" id="2.60.120.560">
    <property type="entry name" value="Exo-inulinase, domain 1"/>
    <property type="match status" value="1"/>
</dbReference>
<dbReference type="EMBL" id="JABTCG010000002">
    <property type="protein sequence ID" value="MBD0850494.1"/>
    <property type="molecule type" value="Genomic_DNA"/>
</dbReference>
<name>A0ABR7VA05_9FLAO</name>
<dbReference type="RefSeq" id="WP_188313619.1">
    <property type="nucleotide sequence ID" value="NZ_JABTCG010000002.1"/>
</dbReference>
<feature type="domain" description="3-keto-alpha-glucoside-1,2-lyase/3-keto-2-hydroxy-glucal hydratase" evidence="2">
    <location>
        <begin position="24"/>
        <end position="229"/>
    </location>
</feature>
<reference evidence="3 4" key="1">
    <citation type="submission" date="2020-05" db="EMBL/GenBank/DDBJ databases">
        <title>The draft genome sequence of Maribacter arenosus CAU 1321.</title>
        <authorList>
            <person name="Mu L."/>
        </authorList>
    </citation>
    <scope>NUCLEOTIDE SEQUENCE [LARGE SCALE GENOMIC DNA]</scope>
    <source>
        <strain evidence="3 4">CAU 1321</strain>
    </source>
</reference>
<feature type="signal peptide" evidence="1">
    <location>
        <begin position="1"/>
        <end position="17"/>
    </location>
</feature>
<keyword evidence="4" id="KW-1185">Reference proteome</keyword>
<evidence type="ECO:0000259" key="2">
    <source>
        <dbReference type="Pfam" id="PF06439"/>
    </source>
</evidence>
<dbReference type="PROSITE" id="PS51257">
    <property type="entry name" value="PROKAR_LIPOPROTEIN"/>
    <property type="match status" value="1"/>
</dbReference>
<protein>
    <submittedName>
        <fullName evidence="3">DUF1080 domain-containing protein</fullName>
    </submittedName>
</protein>
<dbReference type="Proteomes" id="UP000598350">
    <property type="component" value="Unassembled WGS sequence"/>
</dbReference>